<protein>
    <submittedName>
        <fullName evidence="1">Uncharacterized protein</fullName>
    </submittedName>
</protein>
<dbReference type="EMBL" id="CM042885">
    <property type="protein sequence ID" value="KAI4366637.1"/>
    <property type="molecule type" value="Genomic_DNA"/>
</dbReference>
<gene>
    <name evidence="1" type="ORF">MLD38_022491</name>
</gene>
<comment type="caution">
    <text evidence="1">The sequence shown here is derived from an EMBL/GenBank/DDBJ whole genome shotgun (WGS) entry which is preliminary data.</text>
</comment>
<sequence>MSAAAANLRSLKKFSCSSCTFGVRGIDAVLRHCHGLEELSTMAATFSSSLSFTTAIPRSFPNCHRPFATSASSSPSLGRKGPSFLSARGVFANFDERGFRTNRLRTRAAEDEEANPVEETQGGEGEGGWGSAEQPTVSVPVSPSDTLTMFFQAEGVMSDSAVGTVAKALEGTEGITDLKVQIVEGIGSVELTKQTTIQATGVASSLVETIQGAGFKLQTLNLSFDDQEEVLLS</sequence>
<evidence type="ECO:0000313" key="1">
    <source>
        <dbReference type="EMBL" id="KAI4366637.1"/>
    </source>
</evidence>
<proteinExistence type="predicted"/>
<reference evidence="2" key="1">
    <citation type="journal article" date="2023" name="Front. Plant Sci.">
        <title>Chromosomal-level genome assembly of Melastoma candidum provides insights into trichome evolution.</title>
        <authorList>
            <person name="Zhong Y."/>
            <person name="Wu W."/>
            <person name="Sun C."/>
            <person name="Zou P."/>
            <person name="Liu Y."/>
            <person name="Dai S."/>
            <person name="Zhou R."/>
        </authorList>
    </citation>
    <scope>NUCLEOTIDE SEQUENCE [LARGE SCALE GENOMIC DNA]</scope>
</reference>
<organism evidence="1 2">
    <name type="scientific">Melastoma candidum</name>
    <dbReference type="NCBI Taxonomy" id="119954"/>
    <lineage>
        <taxon>Eukaryota</taxon>
        <taxon>Viridiplantae</taxon>
        <taxon>Streptophyta</taxon>
        <taxon>Embryophyta</taxon>
        <taxon>Tracheophyta</taxon>
        <taxon>Spermatophyta</taxon>
        <taxon>Magnoliopsida</taxon>
        <taxon>eudicotyledons</taxon>
        <taxon>Gunneridae</taxon>
        <taxon>Pentapetalae</taxon>
        <taxon>rosids</taxon>
        <taxon>malvids</taxon>
        <taxon>Myrtales</taxon>
        <taxon>Melastomataceae</taxon>
        <taxon>Melastomatoideae</taxon>
        <taxon>Melastomateae</taxon>
        <taxon>Melastoma</taxon>
    </lineage>
</organism>
<name>A0ACB9QMF5_9MYRT</name>
<keyword evidence="2" id="KW-1185">Reference proteome</keyword>
<dbReference type="Proteomes" id="UP001057402">
    <property type="component" value="Chromosome 6"/>
</dbReference>
<accession>A0ACB9QMF5</accession>
<evidence type="ECO:0000313" key="2">
    <source>
        <dbReference type="Proteomes" id="UP001057402"/>
    </source>
</evidence>